<name>A0A3D8SZQ0_9HELO</name>
<dbReference type="SUPFAM" id="SSF51197">
    <property type="entry name" value="Clavaminate synthase-like"/>
    <property type="match status" value="1"/>
</dbReference>
<dbReference type="InterPro" id="IPR047128">
    <property type="entry name" value="PhyH"/>
</dbReference>
<dbReference type="GO" id="GO:0048244">
    <property type="term" value="F:phytanoyl-CoA dioxygenase activity"/>
    <property type="evidence" value="ECO:0007669"/>
    <property type="project" value="InterPro"/>
</dbReference>
<dbReference type="Pfam" id="PF05721">
    <property type="entry name" value="PhyH"/>
    <property type="match status" value="1"/>
</dbReference>
<dbReference type="OrthoDB" id="187894at2759"/>
<comment type="caution">
    <text evidence="1">The sequence shown here is derived from an EMBL/GenBank/DDBJ whole genome shotgun (WGS) entry which is preliminary data.</text>
</comment>
<organism evidence="1 2">
    <name type="scientific">Coleophoma crateriformis</name>
    <dbReference type="NCBI Taxonomy" id="565419"/>
    <lineage>
        <taxon>Eukaryota</taxon>
        <taxon>Fungi</taxon>
        <taxon>Dikarya</taxon>
        <taxon>Ascomycota</taxon>
        <taxon>Pezizomycotina</taxon>
        <taxon>Leotiomycetes</taxon>
        <taxon>Helotiales</taxon>
        <taxon>Dermateaceae</taxon>
        <taxon>Coleophoma</taxon>
    </lineage>
</organism>
<dbReference type="EMBL" id="PDLN01000002">
    <property type="protein sequence ID" value="RDW91792.1"/>
    <property type="molecule type" value="Genomic_DNA"/>
</dbReference>
<evidence type="ECO:0000313" key="2">
    <source>
        <dbReference type="Proteomes" id="UP000256328"/>
    </source>
</evidence>
<keyword evidence="2" id="KW-1185">Reference proteome</keyword>
<dbReference type="PANTHER" id="PTHR21308">
    <property type="entry name" value="PHYTANOYL-COA ALPHA-HYDROXYLASE"/>
    <property type="match status" value="1"/>
</dbReference>
<reference evidence="1 2" key="1">
    <citation type="journal article" date="2018" name="IMA Fungus">
        <title>IMA Genome-F 9: Draft genome sequence of Annulohypoxylon stygium, Aspergillus mulundensis, Berkeleyomyces basicola (syn. Thielaviopsis basicola), Ceratocystis smalleyi, two Cercospora beticola strains, Coleophoma cylindrospora, Fusarium fracticaudum, Phialophora cf. hyalina, and Morchella septimelata.</title>
        <authorList>
            <person name="Wingfield B.D."/>
            <person name="Bills G.F."/>
            <person name="Dong Y."/>
            <person name="Huang W."/>
            <person name="Nel W.J."/>
            <person name="Swalarsk-Parry B.S."/>
            <person name="Vaghefi N."/>
            <person name="Wilken P.M."/>
            <person name="An Z."/>
            <person name="de Beer Z.W."/>
            <person name="De Vos L."/>
            <person name="Chen L."/>
            <person name="Duong T.A."/>
            <person name="Gao Y."/>
            <person name="Hammerbacher A."/>
            <person name="Kikkert J.R."/>
            <person name="Li Y."/>
            <person name="Li H."/>
            <person name="Li K."/>
            <person name="Li Q."/>
            <person name="Liu X."/>
            <person name="Ma X."/>
            <person name="Naidoo K."/>
            <person name="Pethybridge S.J."/>
            <person name="Sun J."/>
            <person name="Steenkamp E.T."/>
            <person name="van der Nest M.A."/>
            <person name="van Wyk S."/>
            <person name="Wingfield M.J."/>
            <person name="Xiong C."/>
            <person name="Yue Q."/>
            <person name="Zhang X."/>
        </authorList>
    </citation>
    <scope>NUCLEOTIDE SEQUENCE [LARGE SCALE GENOMIC DNA]</scope>
    <source>
        <strain evidence="1 2">BP5796</strain>
    </source>
</reference>
<dbReference type="AlphaFoldDB" id="A0A3D8SZQ0"/>
<protein>
    <recommendedName>
        <fullName evidence="3">Phytanoyl-dioxygenase family protein</fullName>
    </recommendedName>
</protein>
<gene>
    <name evidence="1" type="ORF">BP5796_01186</name>
</gene>
<dbReference type="Proteomes" id="UP000256328">
    <property type="component" value="Unassembled WGS sequence"/>
</dbReference>
<dbReference type="GO" id="GO:0001561">
    <property type="term" value="P:fatty acid alpha-oxidation"/>
    <property type="evidence" value="ECO:0007669"/>
    <property type="project" value="InterPro"/>
</dbReference>
<sequence length="402" mass="44574">MPATTATETLYASITQAPNRVHSTNRPPSLAAIKTICSETASTKQYPHCEGIESNVPIYNLLKFDPTDPVTASALQEEWYNILHSGPGVFVLRNMYSNKALLEQVNGVFQKTIDHERSSSAKKGDHFAGNGKNDRIWNSFSKHGLQDPMSFFEYYFNSWLALVSDAWLGPGYCITAQVNIVRPGGEAQTVHRDYHLGFQTAEECARYPKSMHNASQFLTLQGAVAHSDMPDGTGSTRLLPFSQRFEEGFMAYRLPEFNEFFLSNYVSLPLSMGDGIFFNPALFHAAGNNQSTDFVRKANLLQISSAFGKTMESVDGLPLIERCWDALKQKYEAEGFSAEVKAFVSAVAAGYPFPTNLDVRSPAPGGLAPESEQQTVLKALQENWDKQEILGAIQQIREDSRA</sequence>
<proteinExistence type="predicted"/>
<dbReference type="InterPro" id="IPR008775">
    <property type="entry name" value="Phytyl_CoA_dOase-like"/>
</dbReference>
<accession>A0A3D8SZQ0</accession>
<dbReference type="Gene3D" id="2.60.120.620">
    <property type="entry name" value="q2cbj1_9rhob like domain"/>
    <property type="match status" value="1"/>
</dbReference>
<dbReference type="PANTHER" id="PTHR21308:SF8">
    <property type="entry name" value="PHYTANOYL-COA DIOXYGENASE FAMILY PROTEIN (AFU_ORTHOLOGUE AFUA_2G09620)"/>
    <property type="match status" value="1"/>
</dbReference>
<evidence type="ECO:0000313" key="1">
    <source>
        <dbReference type="EMBL" id="RDW91792.1"/>
    </source>
</evidence>
<evidence type="ECO:0008006" key="3">
    <source>
        <dbReference type="Google" id="ProtNLM"/>
    </source>
</evidence>